<name>A0A6C0JNY1_9ZZZZ</name>
<proteinExistence type="predicted"/>
<reference evidence="3" key="1">
    <citation type="journal article" date="2020" name="Nature">
        <title>Giant virus diversity and host interactions through global metagenomics.</title>
        <authorList>
            <person name="Schulz F."/>
            <person name="Roux S."/>
            <person name="Paez-Espino D."/>
            <person name="Jungbluth S."/>
            <person name="Walsh D.A."/>
            <person name="Denef V.J."/>
            <person name="McMahon K.D."/>
            <person name="Konstantinidis K.T."/>
            <person name="Eloe-Fadrosh E.A."/>
            <person name="Kyrpides N.C."/>
            <person name="Woyke T."/>
        </authorList>
    </citation>
    <scope>NUCLEOTIDE SEQUENCE</scope>
    <source>
        <strain evidence="3">GVMAG-S-1038524-41</strain>
    </source>
</reference>
<feature type="coiled-coil region" evidence="1">
    <location>
        <begin position="162"/>
        <end position="249"/>
    </location>
</feature>
<evidence type="ECO:0000256" key="2">
    <source>
        <dbReference type="SAM" id="MobiDB-lite"/>
    </source>
</evidence>
<evidence type="ECO:0000256" key="1">
    <source>
        <dbReference type="SAM" id="Coils"/>
    </source>
</evidence>
<feature type="region of interest" description="Disordered" evidence="2">
    <location>
        <begin position="1"/>
        <end position="39"/>
    </location>
</feature>
<sequence>MSEQQLVHPEWEKENSLTAPSDRDPTRTYQPNQGHPPLSEEDVVNAVSYLNNNTFVKKFLRVERRYADPVDPMQRIGLISFVPAKGATPNEKGVYGFAKLRGNYPTDAEAGERAEFLIRNADSYHQIYHAYVGRPFPCTISSDYSEETSEIDLRKTMTESVSTSIKQKKNDERREIKEIEDREKQLFAEAKQEEEDPLDFYTTLRVKKAQVTWTYLETQKKLDEMKATIIKTREQIEKMEGESEEYAKNYFKKYCDARSESGLDNSANQDTFMKFLVEDVKLDF</sequence>
<keyword evidence="1" id="KW-0175">Coiled coil</keyword>
<dbReference type="EMBL" id="MN740672">
    <property type="protein sequence ID" value="QHU07083.1"/>
    <property type="molecule type" value="Genomic_DNA"/>
</dbReference>
<evidence type="ECO:0000313" key="3">
    <source>
        <dbReference type="EMBL" id="QHU07083.1"/>
    </source>
</evidence>
<protein>
    <submittedName>
        <fullName evidence="3">Uncharacterized protein</fullName>
    </submittedName>
</protein>
<dbReference type="AlphaFoldDB" id="A0A6C0JNY1"/>
<accession>A0A6C0JNY1</accession>
<feature type="compositionally biased region" description="Basic and acidic residues" evidence="2">
    <location>
        <begin position="9"/>
        <end position="26"/>
    </location>
</feature>
<dbReference type="InterPro" id="IPR043872">
    <property type="entry name" value="DUF5832"/>
</dbReference>
<organism evidence="3">
    <name type="scientific">viral metagenome</name>
    <dbReference type="NCBI Taxonomy" id="1070528"/>
    <lineage>
        <taxon>unclassified sequences</taxon>
        <taxon>metagenomes</taxon>
        <taxon>organismal metagenomes</taxon>
    </lineage>
</organism>
<dbReference type="Pfam" id="PF19150">
    <property type="entry name" value="DUF5832"/>
    <property type="match status" value="1"/>
</dbReference>